<dbReference type="SMART" id="SM01007">
    <property type="entry name" value="Aldolase_II"/>
    <property type="match status" value="1"/>
</dbReference>
<comment type="caution">
    <text evidence="4">The sequence shown here is derived from an EMBL/GenBank/DDBJ whole genome shotgun (WGS) entry which is preliminary data.</text>
</comment>
<sequence length="241" mass="26655">MPIIPPAPDLVDRLVYANRILYDQNIVDGLGHASVRHESEPGAFLLSCNRAPGLVRRRDITVYDFDGNTLSDQQERPYLERFIHAEIYRARPDVMAVVHSHSQSVIPFAITGHALKPVFHMSGFLGEGSAQFEIREAGGNTDMLIRSSYLGQALAKSLGRHSCVLMRGHGSTVVGTSLEQAVYRAIYAEVNARLQLAASGLGEITFLNKEEAQLSSDMNDGQIPRSWNLWIKRLGAVDLDE</sequence>
<dbReference type="InterPro" id="IPR001303">
    <property type="entry name" value="Aldolase_II/adducin_N"/>
</dbReference>
<evidence type="ECO:0000259" key="3">
    <source>
        <dbReference type="SMART" id="SM01007"/>
    </source>
</evidence>
<feature type="domain" description="Class II aldolase/adducin N-terminal" evidence="3">
    <location>
        <begin position="12"/>
        <end position="196"/>
    </location>
</feature>
<dbReference type="PANTHER" id="PTHR22789">
    <property type="entry name" value="FUCULOSE PHOSPHATE ALDOLASE"/>
    <property type="match status" value="1"/>
</dbReference>
<keyword evidence="1" id="KW-0479">Metal-binding</keyword>
<proteinExistence type="predicted"/>
<dbReference type="Pfam" id="PF00596">
    <property type="entry name" value="Aldolase_II"/>
    <property type="match status" value="1"/>
</dbReference>
<dbReference type="InterPro" id="IPR036409">
    <property type="entry name" value="Aldolase_II/adducin_N_sf"/>
</dbReference>
<keyword evidence="2" id="KW-0456">Lyase</keyword>
<evidence type="ECO:0000313" key="4">
    <source>
        <dbReference type="EMBL" id="MFC5497656.1"/>
    </source>
</evidence>
<dbReference type="RefSeq" id="WP_376849737.1">
    <property type="nucleotide sequence ID" value="NZ_JBHSMF010000006.1"/>
</dbReference>
<dbReference type="InterPro" id="IPR050197">
    <property type="entry name" value="Aldolase_class_II_sugar_metab"/>
</dbReference>
<reference evidence="5" key="1">
    <citation type="journal article" date="2019" name="Int. J. Syst. Evol. Microbiol.">
        <title>The Global Catalogue of Microorganisms (GCM) 10K type strain sequencing project: providing services to taxonomists for standard genome sequencing and annotation.</title>
        <authorList>
            <consortium name="The Broad Institute Genomics Platform"/>
            <consortium name="The Broad Institute Genome Sequencing Center for Infectious Disease"/>
            <person name="Wu L."/>
            <person name="Ma J."/>
        </authorList>
    </citation>
    <scope>NUCLEOTIDE SEQUENCE [LARGE SCALE GENOMIC DNA]</scope>
    <source>
        <strain evidence="5">CCUG 57401</strain>
    </source>
</reference>
<dbReference type="Proteomes" id="UP001596037">
    <property type="component" value="Unassembled WGS sequence"/>
</dbReference>
<dbReference type="PANTHER" id="PTHR22789:SF0">
    <property type="entry name" value="3-OXO-TETRONATE 4-PHOSPHATE DECARBOXYLASE-RELATED"/>
    <property type="match status" value="1"/>
</dbReference>
<gene>
    <name evidence="4" type="ORF">ACFPOE_08935</name>
</gene>
<evidence type="ECO:0000256" key="2">
    <source>
        <dbReference type="ARBA" id="ARBA00023239"/>
    </source>
</evidence>
<accession>A0ABW0NAE7</accession>
<organism evidence="4 5">
    <name type="scientific">Caenimonas terrae</name>
    <dbReference type="NCBI Taxonomy" id="696074"/>
    <lineage>
        <taxon>Bacteria</taxon>
        <taxon>Pseudomonadati</taxon>
        <taxon>Pseudomonadota</taxon>
        <taxon>Betaproteobacteria</taxon>
        <taxon>Burkholderiales</taxon>
        <taxon>Comamonadaceae</taxon>
        <taxon>Caenimonas</taxon>
    </lineage>
</organism>
<evidence type="ECO:0000256" key="1">
    <source>
        <dbReference type="ARBA" id="ARBA00022723"/>
    </source>
</evidence>
<dbReference type="Gene3D" id="3.40.225.10">
    <property type="entry name" value="Class II aldolase/adducin N-terminal domain"/>
    <property type="match status" value="1"/>
</dbReference>
<dbReference type="EMBL" id="JBHSMF010000006">
    <property type="protein sequence ID" value="MFC5497656.1"/>
    <property type="molecule type" value="Genomic_DNA"/>
</dbReference>
<name>A0ABW0NAE7_9BURK</name>
<evidence type="ECO:0000313" key="5">
    <source>
        <dbReference type="Proteomes" id="UP001596037"/>
    </source>
</evidence>
<dbReference type="SUPFAM" id="SSF53639">
    <property type="entry name" value="AraD/HMP-PK domain-like"/>
    <property type="match status" value="1"/>
</dbReference>
<protein>
    <submittedName>
        <fullName evidence="4">Class II aldolase/adducin family protein</fullName>
    </submittedName>
</protein>
<keyword evidence="5" id="KW-1185">Reference proteome</keyword>